<dbReference type="GO" id="GO:0003700">
    <property type="term" value="F:DNA-binding transcription factor activity"/>
    <property type="evidence" value="ECO:0007669"/>
    <property type="project" value="InterPro"/>
</dbReference>
<dbReference type="InterPro" id="IPR036388">
    <property type="entry name" value="WH-like_DNA-bd_sf"/>
</dbReference>
<dbReference type="InterPro" id="IPR011991">
    <property type="entry name" value="ArsR-like_HTH"/>
</dbReference>
<gene>
    <name evidence="5" type="ORF">CGZ75_12790</name>
</gene>
<comment type="caution">
    <text evidence="5">The sequence shown here is derived from an EMBL/GenBank/DDBJ whole genome shotgun (WGS) entry which is preliminary data.</text>
</comment>
<dbReference type="Pfam" id="PF09860">
    <property type="entry name" value="DUF2087"/>
    <property type="match status" value="1"/>
</dbReference>
<dbReference type="Pfam" id="PF01022">
    <property type="entry name" value="HTH_5"/>
    <property type="match status" value="1"/>
</dbReference>
<dbReference type="AlphaFoldDB" id="A0A229NVE6"/>
<evidence type="ECO:0000256" key="3">
    <source>
        <dbReference type="ARBA" id="ARBA00023163"/>
    </source>
</evidence>
<dbReference type="InterPro" id="IPR001845">
    <property type="entry name" value="HTH_ArsR_DNA-bd_dom"/>
</dbReference>
<dbReference type="PANTHER" id="PTHR43132">
    <property type="entry name" value="ARSENICAL RESISTANCE OPERON REPRESSOR ARSR-RELATED"/>
    <property type="match status" value="1"/>
</dbReference>
<accession>A0A229NVE6</accession>
<keyword evidence="2" id="KW-0238">DNA-binding</keyword>
<dbReference type="EMBL" id="NMUQ01000002">
    <property type="protein sequence ID" value="OXM13886.1"/>
    <property type="molecule type" value="Genomic_DNA"/>
</dbReference>
<dbReference type="PANTHER" id="PTHR43132:SF8">
    <property type="entry name" value="HTH-TYPE TRANSCRIPTIONAL REGULATOR KMTR"/>
    <property type="match status" value="1"/>
</dbReference>
<organism evidence="5 6">
    <name type="scientific">Paenibacillus herberti</name>
    <dbReference type="NCBI Taxonomy" id="1619309"/>
    <lineage>
        <taxon>Bacteria</taxon>
        <taxon>Bacillati</taxon>
        <taxon>Bacillota</taxon>
        <taxon>Bacilli</taxon>
        <taxon>Bacillales</taxon>
        <taxon>Paenibacillaceae</taxon>
        <taxon>Paenibacillus</taxon>
    </lineage>
</organism>
<dbReference type="PRINTS" id="PR00778">
    <property type="entry name" value="HTHARSR"/>
</dbReference>
<keyword evidence="1" id="KW-0805">Transcription regulation</keyword>
<evidence type="ECO:0000256" key="2">
    <source>
        <dbReference type="ARBA" id="ARBA00023125"/>
    </source>
</evidence>
<proteinExistence type="predicted"/>
<dbReference type="PROSITE" id="PS50987">
    <property type="entry name" value="HTH_ARSR_2"/>
    <property type="match status" value="1"/>
</dbReference>
<keyword evidence="3" id="KW-0804">Transcription</keyword>
<dbReference type="NCBIfam" id="NF033788">
    <property type="entry name" value="HTH_metalloreg"/>
    <property type="match status" value="1"/>
</dbReference>
<dbReference type="OrthoDB" id="529288at2"/>
<protein>
    <submittedName>
        <fullName evidence="5">ArsR family transcriptional regulator</fullName>
    </submittedName>
</protein>
<feature type="domain" description="HTH arsR-type" evidence="4">
    <location>
        <begin position="1"/>
        <end position="94"/>
    </location>
</feature>
<evidence type="ECO:0000259" key="4">
    <source>
        <dbReference type="PROSITE" id="PS50987"/>
    </source>
</evidence>
<name>A0A229NVE6_9BACL</name>
<dbReference type="GO" id="GO:0003677">
    <property type="term" value="F:DNA binding"/>
    <property type="evidence" value="ECO:0007669"/>
    <property type="project" value="UniProtKB-KW"/>
</dbReference>
<sequence length="214" mass="24772">MQLEKVVAYHKALADATRVRMLILLADGELNGMTLAERLSLTPATITHHATKLREAGLIQERRDKNTIYFSLNNYLLHAGAGAAEELISRRHSHSDKGGQEMDEEGQKLQALEQEAAKEKFRASVLRSFIDKEGRLKSIPAQFKKKLVVLEHLAQKLEPGRAYPEKEINEFIVQFHPDFATLRREFIMQQFMFRQKEVYELNPVEMWPRWTQLS</sequence>
<evidence type="ECO:0000313" key="6">
    <source>
        <dbReference type="Proteomes" id="UP000215145"/>
    </source>
</evidence>
<dbReference type="InterPro" id="IPR051011">
    <property type="entry name" value="Metal_resp_trans_reg"/>
</dbReference>
<dbReference type="SUPFAM" id="SSF46785">
    <property type="entry name" value="Winged helix' DNA-binding domain"/>
    <property type="match status" value="1"/>
</dbReference>
<dbReference type="InterPro" id="IPR036390">
    <property type="entry name" value="WH_DNA-bd_sf"/>
</dbReference>
<dbReference type="Gene3D" id="1.10.10.10">
    <property type="entry name" value="Winged helix-like DNA-binding domain superfamily/Winged helix DNA-binding domain"/>
    <property type="match status" value="1"/>
</dbReference>
<reference evidence="5 6" key="1">
    <citation type="submission" date="2017-07" db="EMBL/GenBank/DDBJ databases">
        <title>Paenibacillus herberti R33 genome sequencing and assembly.</title>
        <authorList>
            <person name="Su W."/>
        </authorList>
    </citation>
    <scope>NUCLEOTIDE SEQUENCE [LARGE SCALE GENOMIC DNA]</scope>
    <source>
        <strain evidence="5 6">R33</strain>
    </source>
</reference>
<dbReference type="CDD" id="cd00090">
    <property type="entry name" value="HTH_ARSR"/>
    <property type="match status" value="1"/>
</dbReference>
<evidence type="ECO:0000256" key="1">
    <source>
        <dbReference type="ARBA" id="ARBA00023015"/>
    </source>
</evidence>
<dbReference type="InterPro" id="IPR018656">
    <property type="entry name" value="DUF2087"/>
</dbReference>
<keyword evidence="6" id="KW-1185">Reference proteome</keyword>
<dbReference type="Proteomes" id="UP000215145">
    <property type="component" value="Unassembled WGS sequence"/>
</dbReference>
<dbReference type="SMART" id="SM00418">
    <property type="entry name" value="HTH_ARSR"/>
    <property type="match status" value="1"/>
</dbReference>
<evidence type="ECO:0000313" key="5">
    <source>
        <dbReference type="EMBL" id="OXM13886.1"/>
    </source>
</evidence>
<dbReference type="RefSeq" id="WP_089524713.1">
    <property type="nucleotide sequence ID" value="NZ_NMUQ01000002.1"/>
</dbReference>